<gene>
    <name evidence="1" type="ORF">VPK24_11390</name>
</gene>
<dbReference type="Proteomes" id="UP001604335">
    <property type="component" value="Unassembled WGS sequence"/>
</dbReference>
<comment type="caution">
    <text evidence="1">The sequence shown here is derived from an EMBL/GenBank/DDBJ whole genome shotgun (WGS) entry which is preliminary data.</text>
</comment>
<sequence length="131" mass="14508">MTNHQSMQLQLEAKAQAWREAGQDPNLLPQGLELFRVLCWSGSIGGTESTNNNADLAAYLQASRDNGGGAEGWDLMLRQRERCLECSETYRLENLSVCTQCKCLTCYRCTRPFGVHDNGNSRCECGGELVG</sequence>
<protein>
    <recommendedName>
        <fullName evidence="3">RING-type domain-containing protein</fullName>
    </recommendedName>
</protein>
<dbReference type="RefSeq" id="WP_393013406.1">
    <property type="nucleotide sequence ID" value="NZ_JAZAQF010000069.1"/>
</dbReference>
<evidence type="ECO:0008006" key="3">
    <source>
        <dbReference type="Google" id="ProtNLM"/>
    </source>
</evidence>
<organism evidence="1 2">
    <name type="scientific">Limnothrix redekei LRLZ20PSL1</name>
    <dbReference type="NCBI Taxonomy" id="3112953"/>
    <lineage>
        <taxon>Bacteria</taxon>
        <taxon>Bacillati</taxon>
        <taxon>Cyanobacteriota</taxon>
        <taxon>Cyanophyceae</taxon>
        <taxon>Pseudanabaenales</taxon>
        <taxon>Pseudanabaenaceae</taxon>
        <taxon>Limnothrix</taxon>
    </lineage>
</organism>
<dbReference type="EMBL" id="JAZAQF010000069">
    <property type="protein sequence ID" value="MFG3818241.1"/>
    <property type="molecule type" value="Genomic_DNA"/>
</dbReference>
<reference evidence="2" key="1">
    <citation type="journal article" date="2024" name="Algal Res.">
        <title>Biochemical, toxicological and genomic investigation of a high-biomass producing Limnothrix strain isolated from Italian shallow drinking water reservoir.</title>
        <authorList>
            <person name="Simonazzi M."/>
            <person name="Shishido T.K."/>
            <person name="Delbaje E."/>
            <person name="Wahlsten M."/>
            <person name="Fewer D.P."/>
            <person name="Sivonen K."/>
            <person name="Pezzolesi L."/>
            <person name="Pistocchi R."/>
        </authorList>
    </citation>
    <scope>NUCLEOTIDE SEQUENCE [LARGE SCALE GENOMIC DNA]</scope>
    <source>
        <strain evidence="2">LRLZ20PSL1</strain>
    </source>
</reference>
<accession>A0ABW7CB30</accession>
<evidence type="ECO:0000313" key="2">
    <source>
        <dbReference type="Proteomes" id="UP001604335"/>
    </source>
</evidence>
<proteinExistence type="predicted"/>
<keyword evidence="2" id="KW-1185">Reference proteome</keyword>
<name>A0ABW7CB30_9CYAN</name>
<evidence type="ECO:0000313" key="1">
    <source>
        <dbReference type="EMBL" id="MFG3818241.1"/>
    </source>
</evidence>